<dbReference type="Pfam" id="PF01494">
    <property type="entry name" value="FAD_binding_3"/>
    <property type="match status" value="1"/>
</dbReference>
<dbReference type="PRINTS" id="PR00420">
    <property type="entry name" value="RNGMNOXGNASE"/>
</dbReference>
<proteinExistence type="predicted"/>
<dbReference type="EMBL" id="CP001739">
    <property type="protein sequence ID" value="ACZ10451.1"/>
    <property type="molecule type" value="Genomic_DNA"/>
</dbReference>
<dbReference type="InterPro" id="IPR050407">
    <property type="entry name" value="Geranylgeranyl_reductase"/>
</dbReference>
<protein>
    <submittedName>
        <fullName evidence="2">Oxidoreductase</fullName>
    </submittedName>
</protein>
<dbReference type="STRING" id="526218.Sterm_3617"/>
<dbReference type="RefSeq" id="WP_012863033.1">
    <property type="nucleotide sequence ID" value="NC_013517.1"/>
</dbReference>
<name>D1ARG5_SEBTE</name>
<reference evidence="2 3" key="2">
    <citation type="journal article" date="2010" name="Stand. Genomic Sci.">
        <title>Complete genome sequence of Sebaldella termitidis type strain (NCTC 11300).</title>
        <authorList>
            <person name="Harmon-Smith M."/>
            <person name="Celia L."/>
            <person name="Chertkov O."/>
            <person name="Lapidus A."/>
            <person name="Copeland A."/>
            <person name="Glavina Del Rio T."/>
            <person name="Nolan M."/>
            <person name="Lucas S."/>
            <person name="Tice H."/>
            <person name="Cheng J.F."/>
            <person name="Han C."/>
            <person name="Detter J.C."/>
            <person name="Bruce D."/>
            <person name="Goodwin L."/>
            <person name="Pitluck S."/>
            <person name="Pati A."/>
            <person name="Liolios K."/>
            <person name="Ivanova N."/>
            <person name="Mavromatis K."/>
            <person name="Mikhailova N."/>
            <person name="Chen A."/>
            <person name="Palaniappan K."/>
            <person name="Land M."/>
            <person name="Hauser L."/>
            <person name="Chang Y.J."/>
            <person name="Jeffries C.D."/>
            <person name="Brettin T."/>
            <person name="Goker M."/>
            <person name="Beck B."/>
            <person name="Bristow J."/>
            <person name="Eisen J.A."/>
            <person name="Markowitz V."/>
            <person name="Hugenholtz P."/>
            <person name="Kyrpides N.C."/>
            <person name="Klenk H.P."/>
            <person name="Chen F."/>
        </authorList>
    </citation>
    <scope>NUCLEOTIDE SEQUENCE [LARGE SCALE GENOMIC DNA]</scope>
    <source>
        <strain evidence="3">ATCC 33386 / NCTC 11300</strain>
    </source>
</reference>
<dbReference type="Proteomes" id="UP000000845">
    <property type="component" value="Chromosome"/>
</dbReference>
<dbReference type="InterPro" id="IPR036188">
    <property type="entry name" value="FAD/NAD-bd_sf"/>
</dbReference>
<dbReference type="NCBIfam" id="NF008519">
    <property type="entry name" value="PRK11445.1"/>
    <property type="match status" value="1"/>
</dbReference>
<dbReference type="AlphaFoldDB" id="D1ARG5"/>
<dbReference type="SUPFAM" id="SSF51905">
    <property type="entry name" value="FAD/NAD(P)-binding domain"/>
    <property type="match status" value="1"/>
</dbReference>
<dbReference type="GO" id="GO:0071949">
    <property type="term" value="F:FAD binding"/>
    <property type="evidence" value="ECO:0007669"/>
    <property type="project" value="InterPro"/>
</dbReference>
<sequence>MYDIAIIGLGPAGSTLARMLDKKFKIIAIDKKTEDENKGFQKPCGGLLSPDAQKMLIQFNLTLPVNILSNPQIFGVKTIDTGSNLLRNYQRTYVNVDRHKFDLWLKSLIPENIEIKNNSFCRNIRKTENGYLLNFVENGKESTISAKYIIGADGANSIVRNTVYGKNKIPQYTSIQQWFRDINPNPFYSCIFDRDILKTCAWSISKDGYFIFGGAFGLEKSRENFEKLKEKLKKYGFNFGDVIKTEACLVLAPKKFSNFCCGKDNSFLIGEAAGFISPSSYEGISYAFDSAYILSKVLNSEISSPNQKYKSKTLKIRLKIFTKIIKAKILYNPFLRKMIMKSGISNINIIDEK</sequence>
<gene>
    <name evidence="2" type="ordered locus">Sterm_3617</name>
</gene>
<accession>D1ARG5</accession>
<organism evidence="2 3">
    <name type="scientific">Sebaldella termitidis (strain ATCC 33386 / NCTC 11300)</name>
    <dbReference type="NCBI Taxonomy" id="526218"/>
    <lineage>
        <taxon>Bacteria</taxon>
        <taxon>Fusobacteriati</taxon>
        <taxon>Fusobacteriota</taxon>
        <taxon>Fusobacteriia</taxon>
        <taxon>Fusobacteriales</taxon>
        <taxon>Leptotrichiaceae</taxon>
        <taxon>Sebaldella</taxon>
    </lineage>
</organism>
<evidence type="ECO:0000313" key="3">
    <source>
        <dbReference type="Proteomes" id="UP000000845"/>
    </source>
</evidence>
<feature type="domain" description="FAD-binding" evidence="1">
    <location>
        <begin position="135"/>
        <end position="185"/>
    </location>
</feature>
<dbReference type="HOGENOM" id="CLU_024648_1_0_0"/>
<dbReference type="eggNOG" id="COG0644">
    <property type="taxonomic scope" value="Bacteria"/>
</dbReference>
<dbReference type="PANTHER" id="PTHR42685">
    <property type="entry name" value="GERANYLGERANYL DIPHOSPHATE REDUCTASE"/>
    <property type="match status" value="1"/>
</dbReference>
<keyword evidence="3" id="KW-1185">Reference proteome</keyword>
<dbReference type="KEGG" id="str:Sterm_3617"/>
<dbReference type="PANTHER" id="PTHR42685:SF22">
    <property type="entry name" value="CONDITIONED MEDIUM FACTOR RECEPTOR 1"/>
    <property type="match status" value="1"/>
</dbReference>
<reference evidence="3" key="1">
    <citation type="submission" date="2009-09" db="EMBL/GenBank/DDBJ databases">
        <title>The complete chromosome of Sebaldella termitidis ATCC 33386.</title>
        <authorList>
            <consortium name="US DOE Joint Genome Institute (JGI-PGF)"/>
            <person name="Lucas S."/>
            <person name="Copeland A."/>
            <person name="Lapidus A."/>
            <person name="Glavina del Rio T."/>
            <person name="Dalin E."/>
            <person name="Tice H."/>
            <person name="Bruce D."/>
            <person name="Goodwin L."/>
            <person name="Pitluck S."/>
            <person name="Kyrpides N."/>
            <person name="Mavromatis K."/>
            <person name="Ivanova N."/>
            <person name="Mikhailova N."/>
            <person name="Sims D."/>
            <person name="Meincke L."/>
            <person name="Brettin T."/>
            <person name="Detter J.C."/>
            <person name="Han C."/>
            <person name="Larimer F."/>
            <person name="Land M."/>
            <person name="Hauser L."/>
            <person name="Markowitz V."/>
            <person name="Cheng J.F."/>
            <person name="Hugenholtz P."/>
            <person name="Woyke T."/>
            <person name="Wu D."/>
            <person name="Eisen J.A."/>
        </authorList>
    </citation>
    <scope>NUCLEOTIDE SEQUENCE [LARGE SCALE GENOMIC DNA]</scope>
    <source>
        <strain evidence="3">ATCC 33386 / NCTC 11300</strain>
    </source>
</reference>
<evidence type="ECO:0000259" key="1">
    <source>
        <dbReference type="Pfam" id="PF01494"/>
    </source>
</evidence>
<dbReference type="InterPro" id="IPR002938">
    <property type="entry name" value="FAD-bd"/>
</dbReference>
<evidence type="ECO:0000313" key="2">
    <source>
        <dbReference type="EMBL" id="ACZ10451.1"/>
    </source>
</evidence>
<dbReference type="Gene3D" id="3.50.50.60">
    <property type="entry name" value="FAD/NAD(P)-binding domain"/>
    <property type="match status" value="1"/>
</dbReference>